<name>A0A212LU97_9FIRM</name>
<dbReference type="RefSeq" id="WP_288184198.1">
    <property type="nucleotide sequence ID" value="NZ_LT608335.1"/>
</dbReference>
<dbReference type="SUPFAM" id="SSF52172">
    <property type="entry name" value="CheY-like"/>
    <property type="match status" value="1"/>
</dbReference>
<gene>
    <name evidence="7" type="ORF">KL86SPO_31240</name>
</gene>
<sequence length="226" mass="24870">MAHPAVITRILIVDDDEKFLASMRRIMQGYFEIVTTKDPIQALKLFEYQGPFAAVISDYRMPLMNGIELFARLLALDTNVQRIMLTGHAELQMAIDAVNHGKINAFLTKPTPAVSIRSVIVEAIRAYNRDAGNILLPKGNPESHTRTALPEATLENYDPLTVKEKEVLALLAKGCSNSEISAKLNITVGTVKSHVSNLFGKLDVNSRSKVIAKSITLGLIKSELTE</sequence>
<proteinExistence type="predicted"/>
<dbReference type="Pfam" id="PF00072">
    <property type="entry name" value="Response_reg"/>
    <property type="match status" value="1"/>
</dbReference>
<dbReference type="SMART" id="SM00448">
    <property type="entry name" value="REC"/>
    <property type="match status" value="1"/>
</dbReference>
<protein>
    <submittedName>
        <fullName evidence="7">Putative NarL family two-component response regulator</fullName>
    </submittedName>
</protein>
<dbReference type="CDD" id="cd06170">
    <property type="entry name" value="LuxR_C_like"/>
    <property type="match status" value="1"/>
</dbReference>
<dbReference type="InterPro" id="IPR000792">
    <property type="entry name" value="Tscrpt_reg_LuxR_C"/>
</dbReference>
<dbReference type="Gene3D" id="1.10.10.10">
    <property type="entry name" value="Winged helix-like DNA-binding domain superfamily/Winged helix DNA-binding domain"/>
    <property type="match status" value="1"/>
</dbReference>
<dbReference type="PRINTS" id="PR00038">
    <property type="entry name" value="HTHLUXR"/>
</dbReference>
<dbReference type="PROSITE" id="PS00622">
    <property type="entry name" value="HTH_LUXR_1"/>
    <property type="match status" value="1"/>
</dbReference>
<organism evidence="7">
    <name type="scientific">uncultured Sporomusa sp</name>
    <dbReference type="NCBI Taxonomy" id="307249"/>
    <lineage>
        <taxon>Bacteria</taxon>
        <taxon>Bacillati</taxon>
        <taxon>Bacillota</taxon>
        <taxon>Negativicutes</taxon>
        <taxon>Selenomonadales</taxon>
        <taxon>Sporomusaceae</taxon>
        <taxon>Sporomusa</taxon>
        <taxon>environmental samples</taxon>
    </lineage>
</organism>
<dbReference type="InterPro" id="IPR011006">
    <property type="entry name" value="CheY-like_superfamily"/>
</dbReference>
<dbReference type="PANTHER" id="PTHR44688">
    <property type="entry name" value="DNA-BINDING TRANSCRIPTIONAL ACTIVATOR DEVR_DOSR"/>
    <property type="match status" value="1"/>
</dbReference>
<dbReference type="Pfam" id="PF00196">
    <property type="entry name" value="GerE"/>
    <property type="match status" value="1"/>
</dbReference>
<dbReference type="PROSITE" id="PS50043">
    <property type="entry name" value="HTH_LUXR_2"/>
    <property type="match status" value="1"/>
</dbReference>
<dbReference type="EMBL" id="FMJE01000003">
    <property type="protein sequence ID" value="SCM81061.1"/>
    <property type="molecule type" value="Genomic_DNA"/>
</dbReference>
<evidence type="ECO:0000259" key="6">
    <source>
        <dbReference type="PROSITE" id="PS50110"/>
    </source>
</evidence>
<dbReference type="AlphaFoldDB" id="A0A212LU97"/>
<evidence type="ECO:0000256" key="3">
    <source>
        <dbReference type="ARBA" id="ARBA00023163"/>
    </source>
</evidence>
<keyword evidence="4" id="KW-0597">Phosphoprotein</keyword>
<keyword evidence="2" id="KW-0238">DNA-binding</keyword>
<keyword evidence="3" id="KW-0804">Transcription</keyword>
<dbReference type="InterPro" id="IPR036388">
    <property type="entry name" value="WH-like_DNA-bd_sf"/>
</dbReference>
<keyword evidence="1" id="KW-0805">Transcription regulation</keyword>
<dbReference type="InterPro" id="IPR001789">
    <property type="entry name" value="Sig_transdc_resp-reg_receiver"/>
</dbReference>
<dbReference type="SUPFAM" id="SSF46894">
    <property type="entry name" value="C-terminal effector domain of the bipartite response regulators"/>
    <property type="match status" value="1"/>
</dbReference>
<feature type="modified residue" description="4-aspartylphosphate" evidence="4">
    <location>
        <position position="58"/>
    </location>
</feature>
<evidence type="ECO:0000259" key="5">
    <source>
        <dbReference type="PROSITE" id="PS50043"/>
    </source>
</evidence>
<dbReference type="GO" id="GO:0006355">
    <property type="term" value="P:regulation of DNA-templated transcription"/>
    <property type="evidence" value="ECO:0007669"/>
    <property type="project" value="InterPro"/>
</dbReference>
<evidence type="ECO:0000256" key="2">
    <source>
        <dbReference type="ARBA" id="ARBA00023125"/>
    </source>
</evidence>
<dbReference type="GO" id="GO:0003677">
    <property type="term" value="F:DNA binding"/>
    <property type="evidence" value="ECO:0007669"/>
    <property type="project" value="UniProtKB-KW"/>
</dbReference>
<dbReference type="PROSITE" id="PS50110">
    <property type="entry name" value="RESPONSE_REGULATORY"/>
    <property type="match status" value="1"/>
</dbReference>
<dbReference type="SMART" id="SM00421">
    <property type="entry name" value="HTH_LUXR"/>
    <property type="match status" value="1"/>
</dbReference>
<evidence type="ECO:0000313" key="7">
    <source>
        <dbReference type="EMBL" id="SCM81061.1"/>
    </source>
</evidence>
<dbReference type="PANTHER" id="PTHR44688:SF16">
    <property type="entry name" value="DNA-BINDING TRANSCRIPTIONAL ACTIVATOR DEVR_DOSR"/>
    <property type="match status" value="1"/>
</dbReference>
<evidence type="ECO:0000256" key="4">
    <source>
        <dbReference type="PROSITE-ProRule" id="PRU00169"/>
    </source>
</evidence>
<feature type="domain" description="HTH luxR-type" evidence="5">
    <location>
        <begin position="153"/>
        <end position="218"/>
    </location>
</feature>
<feature type="domain" description="Response regulatory" evidence="6">
    <location>
        <begin position="9"/>
        <end position="124"/>
    </location>
</feature>
<evidence type="ECO:0000256" key="1">
    <source>
        <dbReference type="ARBA" id="ARBA00023015"/>
    </source>
</evidence>
<dbReference type="Gene3D" id="3.40.50.2300">
    <property type="match status" value="1"/>
</dbReference>
<reference evidence="7" key="1">
    <citation type="submission" date="2016-08" db="EMBL/GenBank/DDBJ databases">
        <authorList>
            <person name="Seilhamer J.J."/>
        </authorList>
    </citation>
    <scope>NUCLEOTIDE SEQUENCE</scope>
    <source>
        <strain evidence="7">86</strain>
    </source>
</reference>
<dbReference type="GO" id="GO:0000160">
    <property type="term" value="P:phosphorelay signal transduction system"/>
    <property type="evidence" value="ECO:0007669"/>
    <property type="project" value="InterPro"/>
</dbReference>
<accession>A0A212LU97</accession>
<dbReference type="InterPro" id="IPR016032">
    <property type="entry name" value="Sig_transdc_resp-reg_C-effctor"/>
</dbReference>